<evidence type="ECO:0000313" key="2">
    <source>
        <dbReference type="Proteomes" id="UP001501447"/>
    </source>
</evidence>
<accession>A0ABP6C221</accession>
<organism evidence="1 2">
    <name type="scientific">Streptomyces axinellae</name>
    <dbReference type="NCBI Taxonomy" id="552788"/>
    <lineage>
        <taxon>Bacteria</taxon>
        <taxon>Bacillati</taxon>
        <taxon>Actinomycetota</taxon>
        <taxon>Actinomycetes</taxon>
        <taxon>Kitasatosporales</taxon>
        <taxon>Streptomycetaceae</taxon>
        <taxon>Streptomyces</taxon>
    </lineage>
</organism>
<comment type="caution">
    <text evidence="1">The sequence shown here is derived from an EMBL/GenBank/DDBJ whole genome shotgun (WGS) entry which is preliminary data.</text>
</comment>
<evidence type="ECO:0000313" key="1">
    <source>
        <dbReference type="EMBL" id="GAA2596240.1"/>
    </source>
</evidence>
<gene>
    <name evidence="1" type="ORF">GCM10009863_06970</name>
</gene>
<dbReference type="EMBL" id="BAAARJ010000002">
    <property type="protein sequence ID" value="GAA2596240.1"/>
    <property type="molecule type" value="Genomic_DNA"/>
</dbReference>
<proteinExistence type="predicted"/>
<dbReference type="Proteomes" id="UP001501447">
    <property type="component" value="Unassembled WGS sequence"/>
</dbReference>
<keyword evidence="2" id="KW-1185">Reference proteome</keyword>
<protein>
    <submittedName>
        <fullName evidence="1">Uncharacterized protein</fullName>
    </submittedName>
</protein>
<sequence>MVVKTVTISAMGAPYPRVSASGPPRIHAPDRARLCPGPCLSVSVSACGGGGARAASDSFKTTAPGTATMSV</sequence>
<name>A0ABP6C221_9ACTN</name>
<reference evidence="2" key="1">
    <citation type="journal article" date="2019" name="Int. J. Syst. Evol. Microbiol.">
        <title>The Global Catalogue of Microorganisms (GCM) 10K type strain sequencing project: providing services to taxonomists for standard genome sequencing and annotation.</title>
        <authorList>
            <consortium name="The Broad Institute Genomics Platform"/>
            <consortium name="The Broad Institute Genome Sequencing Center for Infectious Disease"/>
            <person name="Wu L."/>
            <person name="Ma J."/>
        </authorList>
    </citation>
    <scope>NUCLEOTIDE SEQUENCE [LARGE SCALE GENOMIC DNA]</scope>
    <source>
        <strain evidence="2">JCM 16373</strain>
    </source>
</reference>